<feature type="transmembrane region" description="Helical" evidence="7">
    <location>
        <begin position="301"/>
        <end position="326"/>
    </location>
</feature>
<proteinExistence type="inferred from homology"/>
<comment type="subcellular location">
    <subcellularLocation>
        <location evidence="1 7">Membrane</location>
        <topology evidence="1 7">Multi-pass membrane protein</topology>
    </subcellularLocation>
</comment>
<sequence>MQLDEDISGLLSVPGEILLRMYKVLTLPLVVSSVISAMARVQLRTSGRMFVMMILYYLSSTLSAAFIGVLMVALVRPGDVILPNRSGDPDVQVSGLDTALDFVRNMFPTNLVQACFQLHRTVRVPESPVIFSIGLNASELPRVLRREFEYSDGLNIFGVIFFCSVFGLVSGYMGGLAQTHVQFFSILNSICMRLAHIINWYFPFGVLFLLVHSCVTGDDLGVHLADVRVYILTVLVGLFVHSFILLPLCYYLVVKKSPLVFAWKCFQAIMVGFGTSDSVASAPVTISCLEMSGIDRRVTRFVLPIACAFNLDGTALYAAVGSIFVANLNGIQLSFQHYIIVGVVAALTSFANRGIPNAVVITMVLVLQSAGLSAKHLPVLLAVDWIMNRCRTAVNVYSQAIAAAVVAHAVRHELEESEDALSQHHWEHVHDVGIIKRLH</sequence>
<reference evidence="9" key="1">
    <citation type="submission" date="2025-08" db="UniProtKB">
        <authorList>
            <consortium name="RefSeq"/>
        </authorList>
    </citation>
    <scope>IDENTIFICATION</scope>
</reference>
<name>A0AAJ7L618_9ACAR</name>
<evidence type="ECO:0000256" key="1">
    <source>
        <dbReference type="ARBA" id="ARBA00004141"/>
    </source>
</evidence>
<feature type="transmembrane region" description="Helical" evidence="7">
    <location>
        <begin position="20"/>
        <end position="41"/>
    </location>
</feature>
<evidence type="ECO:0000313" key="8">
    <source>
        <dbReference type="Proteomes" id="UP000694867"/>
    </source>
</evidence>
<evidence type="ECO:0000256" key="7">
    <source>
        <dbReference type="RuleBase" id="RU361216"/>
    </source>
</evidence>
<evidence type="ECO:0000256" key="3">
    <source>
        <dbReference type="ARBA" id="ARBA00022448"/>
    </source>
</evidence>
<evidence type="ECO:0000256" key="4">
    <source>
        <dbReference type="ARBA" id="ARBA00022692"/>
    </source>
</evidence>
<dbReference type="Pfam" id="PF00375">
    <property type="entry name" value="SDF"/>
    <property type="match status" value="1"/>
</dbReference>
<evidence type="ECO:0000256" key="2">
    <source>
        <dbReference type="ARBA" id="ARBA00006148"/>
    </source>
</evidence>
<dbReference type="AlphaFoldDB" id="A0AAJ7L618"/>
<feature type="transmembrane region" description="Helical" evidence="7">
    <location>
        <begin position="186"/>
        <end position="210"/>
    </location>
</feature>
<dbReference type="KEGG" id="goe:100906558"/>
<dbReference type="GO" id="GO:0005886">
    <property type="term" value="C:plasma membrane"/>
    <property type="evidence" value="ECO:0007669"/>
    <property type="project" value="TreeGrafter"/>
</dbReference>
<dbReference type="RefSeq" id="XP_018495277.1">
    <property type="nucleotide sequence ID" value="XM_018639761.1"/>
</dbReference>
<accession>A0AAJ7L618</accession>
<evidence type="ECO:0000256" key="5">
    <source>
        <dbReference type="ARBA" id="ARBA00022989"/>
    </source>
</evidence>
<keyword evidence="5 7" id="KW-1133">Transmembrane helix</keyword>
<dbReference type="InterPro" id="IPR001991">
    <property type="entry name" value="Na-dicarboxylate_symporter"/>
</dbReference>
<keyword evidence="6 7" id="KW-0472">Membrane</keyword>
<dbReference type="InterPro" id="IPR036458">
    <property type="entry name" value="Na:dicarbo_symporter_sf"/>
</dbReference>
<gene>
    <name evidence="9" type="primary">LOC100906558</name>
</gene>
<dbReference type="GO" id="GO:0015175">
    <property type="term" value="F:neutral L-amino acid transmembrane transporter activity"/>
    <property type="evidence" value="ECO:0007669"/>
    <property type="project" value="TreeGrafter"/>
</dbReference>
<protein>
    <recommendedName>
        <fullName evidence="7">Amino acid transporter</fullName>
    </recommendedName>
</protein>
<dbReference type="GO" id="GO:0005313">
    <property type="term" value="F:L-glutamate transmembrane transporter activity"/>
    <property type="evidence" value="ECO:0007669"/>
    <property type="project" value="TreeGrafter"/>
</dbReference>
<feature type="transmembrane region" description="Helical" evidence="7">
    <location>
        <begin position="53"/>
        <end position="75"/>
    </location>
</feature>
<feature type="transmembrane region" description="Helical" evidence="7">
    <location>
        <begin position="338"/>
        <end position="367"/>
    </location>
</feature>
<feature type="transmembrane region" description="Helical" evidence="7">
    <location>
        <begin position="154"/>
        <end position="174"/>
    </location>
</feature>
<dbReference type="PRINTS" id="PR00173">
    <property type="entry name" value="EDTRNSPORT"/>
</dbReference>
<keyword evidence="7" id="KW-0769">Symport</keyword>
<dbReference type="PANTHER" id="PTHR11958">
    <property type="entry name" value="SODIUM/DICARBOXYLATE SYMPORTER-RELATED"/>
    <property type="match status" value="1"/>
</dbReference>
<keyword evidence="3 7" id="KW-0813">Transport</keyword>
<dbReference type="Proteomes" id="UP000694867">
    <property type="component" value="Unplaced"/>
</dbReference>
<dbReference type="InterPro" id="IPR050746">
    <property type="entry name" value="DAACS"/>
</dbReference>
<evidence type="ECO:0000256" key="6">
    <source>
        <dbReference type="ARBA" id="ARBA00023136"/>
    </source>
</evidence>
<dbReference type="GeneID" id="100906558"/>
<keyword evidence="8" id="KW-1185">Reference proteome</keyword>
<keyword evidence="4 7" id="KW-0812">Transmembrane</keyword>
<evidence type="ECO:0000313" key="9">
    <source>
        <dbReference type="RefSeq" id="XP_018495277.1"/>
    </source>
</evidence>
<dbReference type="Gene3D" id="1.10.3860.10">
    <property type="entry name" value="Sodium:dicarboxylate symporter"/>
    <property type="match status" value="1"/>
</dbReference>
<organism evidence="8 9">
    <name type="scientific">Galendromus occidentalis</name>
    <name type="common">western predatory mite</name>
    <dbReference type="NCBI Taxonomy" id="34638"/>
    <lineage>
        <taxon>Eukaryota</taxon>
        <taxon>Metazoa</taxon>
        <taxon>Ecdysozoa</taxon>
        <taxon>Arthropoda</taxon>
        <taxon>Chelicerata</taxon>
        <taxon>Arachnida</taxon>
        <taxon>Acari</taxon>
        <taxon>Parasitiformes</taxon>
        <taxon>Mesostigmata</taxon>
        <taxon>Gamasina</taxon>
        <taxon>Phytoseioidea</taxon>
        <taxon>Phytoseiidae</taxon>
        <taxon>Typhlodrominae</taxon>
        <taxon>Galendromus</taxon>
    </lineage>
</organism>
<dbReference type="PANTHER" id="PTHR11958:SF99">
    <property type="entry name" value="SODIUM-DEPENDENT EXCITATORY AMINO ACID TRANSPORTER GLT-6-RELATED"/>
    <property type="match status" value="1"/>
</dbReference>
<dbReference type="GO" id="GO:0015501">
    <property type="term" value="F:glutamate:sodium symporter activity"/>
    <property type="evidence" value="ECO:0007669"/>
    <property type="project" value="TreeGrafter"/>
</dbReference>
<dbReference type="SUPFAM" id="SSF118215">
    <property type="entry name" value="Proton glutamate symport protein"/>
    <property type="match status" value="1"/>
</dbReference>
<comment type="similarity">
    <text evidence="2 7">Belongs to the dicarboxylate/amino acid:cation symporter (DAACS) (TC 2.A.23) family.</text>
</comment>
<feature type="transmembrane region" description="Helical" evidence="7">
    <location>
        <begin position="230"/>
        <end position="254"/>
    </location>
</feature>